<dbReference type="GO" id="GO:0003677">
    <property type="term" value="F:DNA binding"/>
    <property type="evidence" value="ECO:0007669"/>
    <property type="project" value="UniProtKB-KW"/>
</dbReference>
<feature type="domain" description="HTH myb-type" evidence="11">
    <location>
        <begin position="92"/>
        <end position="148"/>
    </location>
</feature>
<keyword evidence="6" id="KW-0479">Metal-binding</keyword>
<dbReference type="GO" id="GO:0005634">
    <property type="term" value="C:nucleus"/>
    <property type="evidence" value="ECO:0007669"/>
    <property type="project" value="UniProtKB-SubCell"/>
</dbReference>
<dbReference type="GO" id="GO:0006355">
    <property type="term" value="P:regulation of DNA-templated transcription"/>
    <property type="evidence" value="ECO:0007669"/>
    <property type="project" value="UniProtKB-ARBA"/>
</dbReference>
<keyword evidence="2" id="KW-0805">Transcription regulation</keyword>
<dbReference type="OrthoDB" id="118550at2759"/>
<evidence type="ECO:0000259" key="11">
    <source>
        <dbReference type="PROSITE" id="PS51294"/>
    </source>
</evidence>
<organism evidence="12 13">
    <name type="scientific">Ceratodon purpureus</name>
    <name type="common">Fire moss</name>
    <name type="synonym">Dicranum purpureum</name>
    <dbReference type="NCBI Taxonomy" id="3225"/>
    <lineage>
        <taxon>Eukaryota</taxon>
        <taxon>Viridiplantae</taxon>
        <taxon>Streptophyta</taxon>
        <taxon>Embryophyta</taxon>
        <taxon>Bryophyta</taxon>
        <taxon>Bryophytina</taxon>
        <taxon>Bryopsida</taxon>
        <taxon>Dicranidae</taxon>
        <taxon>Pseudoditrichales</taxon>
        <taxon>Ditrichaceae</taxon>
        <taxon>Ceratodon</taxon>
    </lineage>
</organism>
<dbReference type="Gene3D" id="1.10.10.60">
    <property type="entry name" value="Homeodomain-like"/>
    <property type="match status" value="1"/>
</dbReference>
<dbReference type="InterPro" id="IPR017884">
    <property type="entry name" value="SANT_dom"/>
</dbReference>
<dbReference type="InterPro" id="IPR006447">
    <property type="entry name" value="Myb_dom_plants"/>
</dbReference>
<dbReference type="InterPro" id="IPR052245">
    <property type="entry name" value="Plant_Stress_Dev_TF"/>
</dbReference>
<reference evidence="12" key="1">
    <citation type="submission" date="2020-06" db="EMBL/GenBank/DDBJ databases">
        <title>WGS assembly of Ceratodon purpureus strain R40.</title>
        <authorList>
            <person name="Carey S.B."/>
            <person name="Jenkins J."/>
            <person name="Shu S."/>
            <person name="Lovell J.T."/>
            <person name="Sreedasyam A."/>
            <person name="Maumus F."/>
            <person name="Tiley G.P."/>
            <person name="Fernandez-Pozo N."/>
            <person name="Barry K."/>
            <person name="Chen C."/>
            <person name="Wang M."/>
            <person name="Lipzen A."/>
            <person name="Daum C."/>
            <person name="Saski C.A."/>
            <person name="Payton A.C."/>
            <person name="Mcbreen J.C."/>
            <person name="Conrad R.E."/>
            <person name="Kollar L.M."/>
            <person name="Olsson S."/>
            <person name="Huttunen S."/>
            <person name="Landis J.B."/>
            <person name="Wickett N.J."/>
            <person name="Johnson M.G."/>
            <person name="Rensing S.A."/>
            <person name="Grimwood J."/>
            <person name="Schmutz J."/>
            <person name="Mcdaniel S.F."/>
        </authorList>
    </citation>
    <scope>NUCLEOTIDE SEQUENCE</scope>
    <source>
        <strain evidence="12">R40</strain>
    </source>
</reference>
<evidence type="ECO:0000256" key="4">
    <source>
        <dbReference type="ARBA" id="ARBA00023163"/>
    </source>
</evidence>
<dbReference type="InterPro" id="IPR001878">
    <property type="entry name" value="Znf_CCHC"/>
</dbReference>
<evidence type="ECO:0000256" key="2">
    <source>
        <dbReference type="ARBA" id="ARBA00023015"/>
    </source>
</evidence>
<dbReference type="PROSITE" id="PS51294">
    <property type="entry name" value="HTH_MYB"/>
    <property type="match status" value="1"/>
</dbReference>
<dbReference type="SUPFAM" id="SSF46689">
    <property type="entry name" value="Homeodomain-like"/>
    <property type="match status" value="1"/>
</dbReference>
<keyword evidence="4" id="KW-0804">Transcription</keyword>
<evidence type="ECO:0000256" key="3">
    <source>
        <dbReference type="ARBA" id="ARBA00023125"/>
    </source>
</evidence>
<dbReference type="EMBL" id="CM026428">
    <property type="protein sequence ID" value="KAG0567781.1"/>
    <property type="molecule type" value="Genomic_DNA"/>
</dbReference>
<evidence type="ECO:0000259" key="8">
    <source>
        <dbReference type="PROSITE" id="PS50090"/>
    </source>
</evidence>
<protein>
    <submittedName>
        <fullName evidence="12">Uncharacterized protein</fullName>
    </submittedName>
</protein>
<evidence type="ECO:0000259" key="9">
    <source>
        <dbReference type="PROSITE" id="PS50158"/>
    </source>
</evidence>
<dbReference type="Proteomes" id="UP000822688">
    <property type="component" value="Chromosome 7"/>
</dbReference>
<feature type="domain" description="CCHC-type" evidence="9">
    <location>
        <begin position="8"/>
        <end position="25"/>
    </location>
</feature>
<dbReference type="PANTHER" id="PTHR44191">
    <property type="entry name" value="TRANSCRIPTION FACTOR KUA1"/>
    <property type="match status" value="1"/>
</dbReference>
<dbReference type="Pfam" id="PF00249">
    <property type="entry name" value="Myb_DNA-binding"/>
    <property type="match status" value="1"/>
</dbReference>
<evidence type="ECO:0000313" key="13">
    <source>
        <dbReference type="Proteomes" id="UP000822688"/>
    </source>
</evidence>
<dbReference type="PANTHER" id="PTHR44191:SF62">
    <property type="entry name" value="OS04G0341900 PROTEIN"/>
    <property type="match status" value="1"/>
</dbReference>
<proteinExistence type="predicted"/>
<name>A0A8T0H771_CERPU</name>
<evidence type="ECO:0000313" key="12">
    <source>
        <dbReference type="EMBL" id="KAG0567781.1"/>
    </source>
</evidence>
<keyword evidence="13" id="KW-1185">Reference proteome</keyword>
<sequence length="432" mass="46538">MEHNEMSRRCSHCGLNGHNSRTCPDRGVRLFGVRLTDGVSSMNMRKSVSMNNLSHYASTTHNPPSPPEHSESGATPDGYVSDGLVQTSNNARERKKGVPWTEDEHRLFLLGLQKLGKGDWRGISRNFVQTRTPTQVASHAQKYFIRQSNLNKRKRRSSLFDIVSESGVPSIAEESTSIAGEIHGTPLHELSLGPSSMYSPGVGLYESTSMQGYGLSVRPFSTPKHMSLPMALPLMSIGNSGAVTADQVTEVVGMGYNMDNASRSGIERSVMGMRFNRETPIRSGIERPVGGLSYNIENSSRSDIARSGVSVPHAGPSLSLGGSSTPSRMPYSFNSWPGLSSQGFTRPGTSSSPNSNIVRPTAKVAVVSASPVKMEEDSRDIAQLSLGLSPPEPSQLTAKLLDPPSRHSSAFHVNSSFDANSLQQGVNAINVV</sequence>
<dbReference type="PROSITE" id="PS50090">
    <property type="entry name" value="MYB_LIKE"/>
    <property type="match status" value="1"/>
</dbReference>
<comment type="caution">
    <text evidence="12">The sequence shown here is derived from an EMBL/GenBank/DDBJ whole genome shotgun (WGS) entry which is preliminary data.</text>
</comment>
<evidence type="ECO:0000256" key="7">
    <source>
        <dbReference type="SAM" id="MobiDB-lite"/>
    </source>
</evidence>
<dbReference type="SMART" id="SM00717">
    <property type="entry name" value="SANT"/>
    <property type="match status" value="1"/>
</dbReference>
<dbReference type="InterPro" id="IPR001005">
    <property type="entry name" value="SANT/Myb"/>
</dbReference>
<feature type="domain" description="SANT" evidence="10">
    <location>
        <begin position="100"/>
        <end position="148"/>
    </location>
</feature>
<dbReference type="GO" id="GO:0009739">
    <property type="term" value="P:response to gibberellin"/>
    <property type="evidence" value="ECO:0007669"/>
    <property type="project" value="TreeGrafter"/>
</dbReference>
<accession>A0A8T0H771</accession>
<keyword evidence="6" id="KW-0862">Zinc</keyword>
<dbReference type="NCBIfam" id="TIGR01557">
    <property type="entry name" value="myb_SHAQKYF"/>
    <property type="match status" value="1"/>
</dbReference>
<dbReference type="PROSITE" id="PS50158">
    <property type="entry name" value="ZF_CCHC"/>
    <property type="match status" value="1"/>
</dbReference>
<gene>
    <name evidence="12" type="ORF">KC19_7G160200</name>
</gene>
<keyword evidence="6" id="KW-0863">Zinc-finger</keyword>
<dbReference type="InterPro" id="IPR009057">
    <property type="entry name" value="Homeodomain-like_sf"/>
</dbReference>
<dbReference type="AlphaFoldDB" id="A0A8T0H771"/>
<evidence type="ECO:0000256" key="5">
    <source>
        <dbReference type="ARBA" id="ARBA00023242"/>
    </source>
</evidence>
<dbReference type="GO" id="GO:0009723">
    <property type="term" value="P:response to ethylene"/>
    <property type="evidence" value="ECO:0007669"/>
    <property type="project" value="TreeGrafter"/>
</dbReference>
<dbReference type="FunFam" id="1.10.10.60:FF:000009">
    <property type="entry name" value="transcription factor MYB1R1"/>
    <property type="match status" value="1"/>
</dbReference>
<dbReference type="PROSITE" id="PS51293">
    <property type="entry name" value="SANT"/>
    <property type="match status" value="1"/>
</dbReference>
<comment type="subcellular location">
    <subcellularLocation>
        <location evidence="1">Nucleus</location>
    </subcellularLocation>
</comment>
<dbReference type="InterPro" id="IPR017930">
    <property type="entry name" value="Myb_dom"/>
</dbReference>
<evidence type="ECO:0000259" key="10">
    <source>
        <dbReference type="PROSITE" id="PS51293"/>
    </source>
</evidence>
<feature type="region of interest" description="Disordered" evidence="7">
    <location>
        <begin position="54"/>
        <end position="97"/>
    </location>
</feature>
<feature type="domain" description="Myb-like" evidence="8">
    <location>
        <begin position="92"/>
        <end position="144"/>
    </location>
</feature>
<dbReference type="CDD" id="cd00167">
    <property type="entry name" value="SANT"/>
    <property type="match status" value="1"/>
</dbReference>
<evidence type="ECO:0000256" key="6">
    <source>
        <dbReference type="PROSITE-ProRule" id="PRU00047"/>
    </source>
</evidence>
<keyword evidence="3" id="KW-0238">DNA-binding</keyword>
<dbReference type="GO" id="GO:0008270">
    <property type="term" value="F:zinc ion binding"/>
    <property type="evidence" value="ECO:0007669"/>
    <property type="project" value="UniProtKB-KW"/>
</dbReference>
<evidence type="ECO:0000256" key="1">
    <source>
        <dbReference type="ARBA" id="ARBA00004123"/>
    </source>
</evidence>
<keyword evidence="5" id="KW-0539">Nucleus</keyword>